<dbReference type="InterPro" id="IPR010982">
    <property type="entry name" value="Lambda_DNA-bd_dom_sf"/>
</dbReference>
<dbReference type="GO" id="GO:0003677">
    <property type="term" value="F:DNA binding"/>
    <property type="evidence" value="ECO:0007669"/>
    <property type="project" value="InterPro"/>
</dbReference>
<dbReference type="AlphaFoldDB" id="A0A923M6X9"/>
<keyword evidence="3" id="KW-1185">Reference proteome</keyword>
<sequence length="91" mass="9537">MKSLPRHPEPLIESAVEFGAALRAARAAAGVNLIDAAAQLGIAKQTLANLETGQGGVALDTAFRAAAEFGLSLFAVPKARRESVRRAIERI</sequence>
<dbReference type="InterPro" id="IPR001387">
    <property type="entry name" value="Cro/C1-type_HTH"/>
</dbReference>
<dbReference type="Proteomes" id="UP000596827">
    <property type="component" value="Unassembled WGS sequence"/>
</dbReference>
<dbReference type="PROSITE" id="PS50943">
    <property type="entry name" value="HTH_CROC1"/>
    <property type="match status" value="1"/>
</dbReference>
<proteinExistence type="predicted"/>
<accession>A0A923M6X9</accession>
<name>A0A923M6X9_9BURK</name>
<dbReference type="RefSeq" id="WP_187080330.1">
    <property type="nucleotide sequence ID" value="NZ_JACORU010000001.1"/>
</dbReference>
<comment type="caution">
    <text evidence="2">The sequence shown here is derived from an EMBL/GenBank/DDBJ whole genome shotgun (WGS) entry which is preliminary data.</text>
</comment>
<reference evidence="2" key="1">
    <citation type="submission" date="2020-08" db="EMBL/GenBank/DDBJ databases">
        <title>Ramlibacter sp. GTP1 16S ribosomal RNA gene genome sequencing and assembly.</title>
        <authorList>
            <person name="Kang M."/>
        </authorList>
    </citation>
    <scope>NUCLEOTIDE SEQUENCE</scope>
    <source>
        <strain evidence="2">GTP1</strain>
    </source>
</reference>
<gene>
    <name evidence="2" type="ORF">H8R02_05605</name>
</gene>
<dbReference type="SUPFAM" id="SSF47413">
    <property type="entry name" value="lambda repressor-like DNA-binding domains"/>
    <property type="match status" value="1"/>
</dbReference>
<evidence type="ECO:0000259" key="1">
    <source>
        <dbReference type="PROSITE" id="PS50943"/>
    </source>
</evidence>
<organism evidence="2 3">
    <name type="scientific">Ramlibacter albus</name>
    <dbReference type="NCBI Taxonomy" id="2079448"/>
    <lineage>
        <taxon>Bacteria</taxon>
        <taxon>Pseudomonadati</taxon>
        <taxon>Pseudomonadota</taxon>
        <taxon>Betaproteobacteria</taxon>
        <taxon>Burkholderiales</taxon>
        <taxon>Comamonadaceae</taxon>
        <taxon>Ramlibacter</taxon>
    </lineage>
</organism>
<feature type="domain" description="HTH cro/C1-type" evidence="1">
    <location>
        <begin position="22"/>
        <end position="76"/>
    </location>
</feature>
<dbReference type="Gene3D" id="1.10.260.40">
    <property type="entry name" value="lambda repressor-like DNA-binding domains"/>
    <property type="match status" value="1"/>
</dbReference>
<dbReference type="EMBL" id="JACORU010000001">
    <property type="protein sequence ID" value="MBC5763916.1"/>
    <property type="molecule type" value="Genomic_DNA"/>
</dbReference>
<dbReference type="Pfam" id="PF01381">
    <property type="entry name" value="HTH_3"/>
    <property type="match status" value="1"/>
</dbReference>
<dbReference type="CDD" id="cd00093">
    <property type="entry name" value="HTH_XRE"/>
    <property type="match status" value="1"/>
</dbReference>
<evidence type="ECO:0000313" key="2">
    <source>
        <dbReference type="EMBL" id="MBC5763916.1"/>
    </source>
</evidence>
<evidence type="ECO:0000313" key="3">
    <source>
        <dbReference type="Proteomes" id="UP000596827"/>
    </source>
</evidence>
<dbReference type="SMART" id="SM00530">
    <property type="entry name" value="HTH_XRE"/>
    <property type="match status" value="1"/>
</dbReference>
<protein>
    <submittedName>
        <fullName evidence="2">Helix-turn-helix transcriptional regulator</fullName>
    </submittedName>
</protein>